<feature type="domain" description="Transposase IS116/IS110/IS902 C-terminal" evidence="2">
    <location>
        <begin position="283"/>
        <end position="363"/>
    </location>
</feature>
<dbReference type="Pfam" id="PF02371">
    <property type="entry name" value="Transposase_20"/>
    <property type="match status" value="1"/>
</dbReference>
<dbReference type="AlphaFoldDB" id="G2PT77"/>
<protein>
    <submittedName>
        <fullName evidence="3">Transposase IS116/IS110/IS902 family protein</fullName>
    </submittedName>
</protein>
<evidence type="ECO:0000313" key="4">
    <source>
        <dbReference type="Proteomes" id="UP000009257"/>
    </source>
</evidence>
<evidence type="ECO:0000313" key="3">
    <source>
        <dbReference type="EMBL" id="AEM74236.1"/>
    </source>
</evidence>
<dbReference type="Pfam" id="PF01548">
    <property type="entry name" value="DEDD_Tnp_IS110"/>
    <property type="match status" value="1"/>
</dbReference>
<dbReference type="InterPro" id="IPR002525">
    <property type="entry name" value="Transp_IS110-like_N"/>
</dbReference>
<accession>G2PT77</accession>
<dbReference type="PANTHER" id="PTHR33055:SF13">
    <property type="entry name" value="TRANSPOSASE"/>
    <property type="match status" value="1"/>
</dbReference>
<reference evidence="3 4" key="1">
    <citation type="submission" date="2011-08" db="EMBL/GenBank/DDBJ databases">
        <title>Complete sequence of Caldicellulosiruptor lactoaceticus 6A.</title>
        <authorList>
            <consortium name="US DOE Joint Genome Institute"/>
            <person name="Lucas S."/>
            <person name="Han J."/>
            <person name="Lapidus A."/>
            <person name="Cheng J.-F."/>
            <person name="Goodwin L."/>
            <person name="Pitluck S."/>
            <person name="Peters L."/>
            <person name="Davenport K."/>
            <person name="Detter J.C."/>
            <person name="Han C."/>
            <person name="Tapia R."/>
            <person name="Land M."/>
            <person name="Hauser L."/>
            <person name="Kyrpides N."/>
            <person name="Ivanova N."/>
            <person name="Ovchinnikova G."/>
            <person name="Pagani I."/>
            <person name="Blumer-Schuette S.E."/>
            <person name="Kelly R.M."/>
            <person name="Woyke T."/>
        </authorList>
    </citation>
    <scope>NUCLEOTIDE SEQUENCE [LARGE SCALE GENOMIC DNA]</scope>
    <source>
        <strain evidence="3 4">6A</strain>
    </source>
</reference>
<name>G2PT77_9FIRM</name>
<dbReference type="GO" id="GO:0004803">
    <property type="term" value="F:transposase activity"/>
    <property type="evidence" value="ECO:0007669"/>
    <property type="project" value="InterPro"/>
</dbReference>
<dbReference type="Proteomes" id="UP000009257">
    <property type="component" value="Chromosome"/>
</dbReference>
<dbReference type="EMBL" id="CP003001">
    <property type="protein sequence ID" value="AEM74236.1"/>
    <property type="molecule type" value="Genomic_DNA"/>
</dbReference>
<evidence type="ECO:0000259" key="2">
    <source>
        <dbReference type="Pfam" id="PF02371"/>
    </source>
</evidence>
<dbReference type="InterPro" id="IPR047650">
    <property type="entry name" value="Transpos_IS110"/>
</dbReference>
<evidence type="ECO:0000259" key="1">
    <source>
        <dbReference type="Pfam" id="PF01548"/>
    </source>
</evidence>
<dbReference type="GO" id="GO:0006313">
    <property type="term" value="P:DNA transposition"/>
    <property type="evidence" value="ECO:0007669"/>
    <property type="project" value="InterPro"/>
</dbReference>
<dbReference type="NCBIfam" id="NF033542">
    <property type="entry name" value="transpos_IS110"/>
    <property type="match status" value="1"/>
</dbReference>
<feature type="domain" description="Transposase IS110-like N-terminal" evidence="1">
    <location>
        <begin position="7"/>
        <end position="164"/>
    </location>
</feature>
<sequence length="430" mass="48891">MNLKPIAGIDVSKYFSEMVVISPANEILARLTIHHNNPSDFDRAIEILKKVEEDFAARPIIVMEATGHYHKILSRFFNCRGWDVSIINPLQSNSIKNAGVRKVKIDKNDALWIALTFRLTNSAIAQPSSEILDCLKNLCRQYYNLSDELTSYKYRLTSVVDQIMLNFKEVFPDICSKTSLAILENYPTPNDILSADSEKLISIIQQTSKKSYQWAEEKYELLIAKAKEFKPFSISNLANVTMLKVYINMVLTLQQNIDKIFEAINQLVQQSSQTQPSISENINLLQSIPGIGFLTAATILAEIGDFEKFSKPNKLVAFFGIDPSVNQSGQFVGTKNKMSKRGSKILRRILFTIALANIRTKRDSKPCNPVLLEYYQKKCQQKPKKVALGAVMRKLICIIFAVMRDKKPFELRTPEEHIQKCFNKTAVYCV</sequence>
<dbReference type="InterPro" id="IPR003346">
    <property type="entry name" value="Transposase_20"/>
</dbReference>
<proteinExistence type="predicted"/>
<dbReference type="RefSeq" id="WP_014042858.1">
    <property type="nucleotide sequence ID" value="NC_015949.1"/>
</dbReference>
<gene>
    <name evidence="3" type="ORF">Calla_1636</name>
</gene>
<organism evidence="3 4">
    <name type="scientific">Caldicellulosiruptor acetigenus 6A</name>
    <dbReference type="NCBI Taxonomy" id="632516"/>
    <lineage>
        <taxon>Bacteria</taxon>
        <taxon>Bacillati</taxon>
        <taxon>Bacillota</taxon>
        <taxon>Bacillota incertae sedis</taxon>
        <taxon>Caldicellulosiruptorales</taxon>
        <taxon>Caldicellulosiruptoraceae</taxon>
        <taxon>Caldicellulosiruptor</taxon>
    </lineage>
</organism>
<dbReference type="PANTHER" id="PTHR33055">
    <property type="entry name" value="TRANSPOSASE FOR INSERTION SEQUENCE ELEMENT IS1111A"/>
    <property type="match status" value="1"/>
</dbReference>
<dbReference type="HOGENOM" id="CLU_036902_4_8_9"/>
<dbReference type="KEGG" id="clc:Calla_1636"/>
<dbReference type="GO" id="GO:0003677">
    <property type="term" value="F:DNA binding"/>
    <property type="evidence" value="ECO:0007669"/>
    <property type="project" value="InterPro"/>
</dbReference>